<proteinExistence type="predicted"/>
<organism evidence="2 3">
    <name type="scientific">Desulfofundulus kuznetsovii (strain DSM 6115 / VKM B-1805 / 17)</name>
    <name type="common">Desulfotomaculum kuznetsovii</name>
    <dbReference type="NCBI Taxonomy" id="760568"/>
    <lineage>
        <taxon>Bacteria</taxon>
        <taxon>Bacillati</taxon>
        <taxon>Bacillota</taxon>
        <taxon>Clostridia</taxon>
        <taxon>Eubacteriales</taxon>
        <taxon>Peptococcaceae</taxon>
        <taxon>Desulfofundulus</taxon>
    </lineage>
</organism>
<dbReference type="Proteomes" id="UP000009229">
    <property type="component" value="Chromosome"/>
</dbReference>
<accession>A0AAU8PEA1</accession>
<dbReference type="AlphaFoldDB" id="A0AAU8PEA1"/>
<gene>
    <name evidence="2" type="ordered locus">Desku_3021</name>
</gene>
<keyword evidence="1" id="KW-0472">Membrane</keyword>
<evidence type="ECO:0000313" key="3">
    <source>
        <dbReference type="Proteomes" id="UP000009229"/>
    </source>
</evidence>
<name>A0AAU8PEA1_DESK7</name>
<dbReference type="KEGG" id="dku:Desku_3021"/>
<feature type="transmembrane region" description="Helical" evidence="1">
    <location>
        <begin position="7"/>
        <end position="26"/>
    </location>
</feature>
<keyword evidence="3" id="KW-1185">Reference proteome</keyword>
<dbReference type="EMBL" id="CP002770">
    <property type="protein sequence ID" value="AEG16517.1"/>
    <property type="molecule type" value="Genomic_DNA"/>
</dbReference>
<feature type="transmembrane region" description="Helical" evidence="1">
    <location>
        <begin position="32"/>
        <end position="50"/>
    </location>
</feature>
<evidence type="ECO:0000256" key="1">
    <source>
        <dbReference type="SAM" id="Phobius"/>
    </source>
</evidence>
<protein>
    <submittedName>
        <fullName evidence="2">Uncharacterized protein</fullName>
    </submittedName>
</protein>
<reference evidence="3" key="1">
    <citation type="submission" date="2011-05" db="EMBL/GenBank/DDBJ databases">
        <title>Complete sequence of Desulfotomaculum kuznetsovii DSM 6115.</title>
        <authorList>
            <person name="Lucas S."/>
            <person name="Han J."/>
            <person name="Lapidus A."/>
            <person name="Cheng J.-F."/>
            <person name="Goodwin L."/>
            <person name="Pitluck S."/>
            <person name="Peters L."/>
            <person name="Mikhailova N."/>
            <person name="Lu M."/>
            <person name="Saunders E."/>
            <person name="Han C."/>
            <person name="Tapia R."/>
            <person name="Land M."/>
            <person name="Hauser L."/>
            <person name="Kyrpides N."/>
            <person name="Ivanova N."/>
            <person name="Pagani I."/>
            <person name="Nazina T."/>
            <person name="Ivanova A."/>
            <person name="Parshina S."/>
            <person name="Kuever J."/>
            <person name="Muyzer G."/>
            <person name="Plugge C."/>
            <person name="Stams A."/>
            <person name="Woyke T."/>
        </authorList>
    </citation>
    <scope>NUCLEOTIDE SEQUENCE [LARGE SCALE GENOMIC DNA]</scope>
    <source>
        <strain evidence="3">DSM 6115 / VKM B-1805 / 17</strain>
    </source>
</reference>
<keyword evidence="1" id="KW-1133">Transmembrane helix</keyword>
<keyword evidence="1" id="KW-0812">Transmembrane</keyword>
<sequence>MRSRSFLPMMLTVTASVGVYYFWSVALGLNDSAGMALGVGTAVVLSALFARFRAKK</sequence>
<dbReference type="RefSeq" id="WP_013824027.1">
    <property type="nucleotide sequence ID" value="NC_015573.1"/>
</dbReference>
<evidence type="ECO:0000313" key="2">
    <source>
        <dbReference type="EMBL" id="AEG16517.1"/>
    </source>
</evidence>